<protein>
    <submittedName>
        <fullName evidence="3">Small subunit processome component 20 homolog</fullName>
    </submittedName>
</protein>
<dbReference type="PANTHER" id="PTHR17695:SF11">
    <property type="entry name" value="SMALL SUBUNIT PROCESSOME COMPONENT 20 HOMOLOG"/>
    <property type="match status" value="1"/>
</dbReference>
<dbReference type="AlphaFoldDB" id="A0A6P3YA33"/>
<name>A0A6P3YA33_DINQU</name>
<organism evidence="2 3">
    <name type="scientific">Dinoponera quadriceps</name>
    <name type="common">South American ant</name>
    <dbReference type="NCBI Taxonomy" id="609295"/>
    <lineage>
        <taxon>Eukaryota</taxon>
        <taxon>Metazoa</taxon>
        <taxon>Ecdysozoa</taxon>
        <taxon>Arthropoda</taxon>
        <taxon>Hexapoda</taxon>
        <taxon>Insecta</taxon>
        <taxon>Pterygota</taxon>
        <taxon>Neoptera</taxon>
        <taxon>Endopterygota</taxon>
        <taxon>Hymenoptera</taxon>
        <taxon>Apocrita</taxon>
        <taxon>Aculeata</taxon>
        <taxon>Formicoidea</taxon>
        <taxon>Formicidae</taxon>
        <taxon>Ponerinae</taxon>
        <taxon>Ponerini</taxon>
        <taxon>Dinoponera</taxon>
    </lineage>
</organism>
<sequence length="167" mass="18912">MSAHCTSFLTDEKYNDYVCSFAEYGQSFLAHPHVWVRLAATQLVGFILAALDVDRVVKLLNNPENDDSQTGYMYSKPVDTLRSLTLDLVAQIHPDMTFEQLADQVVKNLIFIAKMLKSINKLDVGNNEQNDESNRKINNNLSLPWLVRKLRRAVNVEITQAPKSTSV</sequence>
<dbReference type="InterPro" id="IPR057525">
    <property type="entry name" value="UTP20_C"/>
</dbReference>
<dbReference type="OrthoDB" id="360653at2759"/>
<reference evidence="3" key="1">
    <citation type="submission" date="2025-08" db="UniProtKB">
        <authorList>
            <consortium name="RefSeq"/>
        </authorList>
    </citation>
    <scope>IDENTIFICATION</scope>
</reference>
<dbReference type="GeneID" id="106751493"/>
<accession>A0A6P3YA33</accession>
<proteinExistence type="predicted"/>
<feature type="non-terminal residue" evidence="3">
    <location>
        <position position="167"/>
    </location>
</feature>
<dbReference type="GO" id="GO:0032040">
    <property type="term" value="C:small-subunit processome"/>
    <property type="evidence" value="ECO:0007669"/>
    <property type="project" value="TreeGrafter"/>
</dbReference>
<dbReference type="InterPro" id="IPR052575">
    <property type="entry name" value="SSU_processome_comp_20"/>
</dbReference>
<feature type="domain" description="U3 small nucleolar RNA-associated protein 20 C-terminal" evidence="1">
    <location>
        <begin position="34"/>
        <end position="165"/>
    </location>
</feature>
<dbReference type="PANTHER" id="PTHR17695">
    <property type="entry name" value="SMALL SUBUNIT PROCESSOME COMPONENT 20 HOMOLOG"/>
    <property type="match status" value="1"/>
</dbReference>
<evidence type="ECO:0000313" key="3">
    <source>
        <dbReference type="RefSeq" id="XP_014487876.1"/>
    </source>
</evidence>
<dbReference type="GO" id="GO:0030686">
    <property type="term" value="C:90S preribosome"/>
    <property type="evidence" value="ECO:0007669"/>
    <property type="project" value="TreeGrafter"/>
</dbReference>
<keyword evidence="2" id="KW-1185">Reference proteome</keyword>
<gene>
    <name evidence="3" type="primary">LOC106751493</name>
</gene>
<evidence type="ECO:0000259" key="1">
    <source>
        <dbReference type="Pfam" id="PF23099"/>
    </source>
</evidence>
<dbReference type="Pfam" id="PF23099">
    <property type="entry name" value="UTP20_C"/>
    <property type="match status" value="1"/>
</dbReference>
<evidence type="ECO:0000313" key="2">
    <source>
        <dbReference type="Proteomes" id="UP000515204"/>
    </source>
</evidence>
<dbReference type="RefSeq" id="XP_014487876.1">
    <property type="nucleotide sequence ID" value="XM_014632390.1"/>
</dbReference>
<dbReference type="KEGG" id="dqu:106751493"/>
<dbReference type="Proteomes" id="UP000515204">
    <property type="component" value="Unplaced"/>
</dbReference>